<comment type="caution">
    <text evidence="2">The sequence shown here is derived from an EMBL/GenBank/DDBJ whole genome shotgun (WGS) entry which is preliminary data.</text>
</comment>
<reference evidence="2" key="1">
    <citation type="submission" date="2024-05" db="EMBL/GenBank/DDBJ databases">
        <title>Whole genome shotgun sequence of Streptomyces hygroscopicus NBRC 113678.</title>
        <authorList>
            <person name="Komaki H."/>
            <person name="Tamura T."/>
        </authorList>
    </citation>
    <scope>NUCLEOTIDE SEQUENCE</scope>
    <source>
        <strain evidence="2">N11-34</strain>
    </source>
</reference>
<accession>A0ABQ3TU11</accession>
<sequence length="83" mass="8299">MNDPCERSAECIDIMVADAWDAFGAALAGELGCVEAAEGTIADPGAGSGWGVRTVCAALRMTPGPGGRTVPVTTGGPARPDPR</sequence>
<evidence type="ECO:0000256" key="1">
    <source>
        <dbReference type="SAM" id="MobiDB-lite"/>
    </source>
</evidence>
<gene>
    <name evidence="2" type="ORF">TPA0910_12450</name>
</gene>
<protein>
    <submittedName>
        <fullName evidence="2">Uncharacterized protein</fullName>
    </submittedName>
</protein>
<dbReference type="Proteomes" id="UP001054854">
    <property type="component" value="Unassembled WGS sequence"/>
</dbReference>
<dbReference type="EMBL" id="BNEK01000002">
    <property type="protein sequence ID" value="GHJ26812.1"/>
    <property type="molecule type" value="Genomic_DNA"/>
</dbReference>
<name>A0ABQ3TU11_STRHY</name>
<feature type="region of interest" description="Disordered" evidence="1">
    <location>
        <begin position="63"/>
        <end position="83"/>
    </location>
</feature>
<organism evidence="2 3">
    <name type="scientific">Streptomyces hygroscopicus</name>
    <dbReference type="NCBI Taxonomy" id="1912"/>
    <lineage>
        <taxon>Bacteria</taxon>
        <taxon>Bacillati</taxon>
        <taxon>Actinomycetota</taxon>
        <taxon>Actinomycetes</taxon>
        <taxon>Kitasatosporales</taxon>
        <taxon>Streptomycetaceae</taxon>
        <taxon>Streptomyces</taxon>
        <taxon>Streptomyces violaceusniger group</taxon>
    </lineage>
</organism>
<proteinExistence type="predicted"/>
<evidence type="ECO:0000313" key="2">
    <source>
        <dbReference type="EMBL" id="GHJ26812.1"/>
    </source>
</evidence>
<evidence type="ECO:0000313" key="3">
    <source>
        <dbReference type="Proteomes" id="UP001054854"/>
    </source>
</evidence>
<feature type="compositionally biased region" description="Low complexity" evidence="1">
    <location>
        <begin position="68"/>
        <end position="77"/>
    </location>
</feature>
<keyword evidence="3" id="KW-1185">Reference proteome</keyword>